<dbReference type="AlphaFoldDB" id="A0A1E3AAT8"/>
<protein>
    <submittedName>
        <fullName evidence="2">Alpha-D-kanosaminyltransferase</fullName>
        <ecNumber evidence="2">2.4.1.301</ecNumber>
    </submittedName>
</protein>
<evidence type="ECO:0000313" key="5">
    <source>
        <dbReference type="Proteomes" id="UP000094869"/>
    </source>
</evidence>
<name>A0A1E3AAT8_9FIRM</name>
<dbReference type="PANTHER" id="PTHR45947">
    <property type="entry name" value="SULFOQUINOVOSYL TRANSFERASE SQD2"/>
    <property type="match status" value="1"/>
</dbReference>
<reference evidence="2 4" key="1">
    <citation type="submission" date="2016-07" db="EMBL/GenBank/DDBJ databases">
        <title>Characterization of isolates of Eisenbergiella tayi derived from blood cultures, using whole genome sequencing.</title>
        <authorList>
            <person name="Burdz T."/>
            <person name="Wiebe D."/>
            <person name="Huynh C."/>
            <person name="Bernard K."/>
        </authorList>
    </citation>
    <scope>NUCLEOTIDE SEQUENCE [LARGE SCALE GENOMIC DNA]</scope>
    <source>
        <strain evidence="2 4">NML 110608</strain>
    </source>
</reference>
<evidence type="ECO:0000313" key="4">
    <source>
        <dbReference type="Proteomes" id="UP000094067"/>
    </source>
</evidence>
<dbReference type="SUPFAM" id="SSF53756">
    <property type="entry name" value="UDP-Glycosyltransferase/glycogen phosphorylase"/>
    <property type="match status" value="1"/>
</dbReference>
<keyword evidence="2" id="KW-0808">Transferase</keyword>
<proteinExistence type="predicted"/>
<dbReference type="Pfam" id="PF00534">
    <property type="entry name" value="Glycos_transf_1"/>
    <property type="match status" value="1"/>
</dbReference>
<evidence type="ECO:0000313" key="2">
    <source>
        <dbReference type="EMBL" id="ODM05521.1"/>
    </source>
</evidence>
<feature type="domain" description="Glycosyl transferase family 1" evidence="1">
    <location>
        <begin position="180"/>
        <end position="337"/>
    </location>
</feature>
<dbReference type="RefSeq" id="WP_069151744.1">
    <property type="nucleotide sequence ID" value="NZ_DBFYTW010000355.1"/>
</dbReference>
<dbReference type="Proteomes" id="UP000094869">
    <property type="component" value="Unassembled WGS sequence"/>
</dbReference>
<dbReference type="GO" id="GO:0016757">
    <property type="term" value="F:glycosyltransferase activity"/>
    <property type="evidence" value="ECO:0007669"/>
    <property type="project" value="UniProtKB-KW"/>
</dbReference>
<dbReference type="InterPro" id="IPR001296">
    <property type="entry name" value="Glyco_trans_1"/>
</dbReference>
<keyword evidence="5" id="KW-1185">Reference proteome</keyword>
<dbReference type="InterPro" id="IPR050194">
    <property type="entry name" value="Glycosyltransferase_grp1"/>
</dbReference>
<dbReference type="CDD" id="cd03801">
    <property type="entry name" value="GT4_PimA-like"/>
    <property type="match status" value="1"/>
</dbReference>
<sequence length="387" mass="44411">MKLTFISNYINHHQIPFCNCLYQELGEDFSFIQTEPMEEERVRMGWAVDAHAIPYVHLLYEEEEICRRLIDDCDLLLAGWMEKEELISARLGSGKPAIRISERIYREGQWKAVSPKGLIHKYKEHVRYRNKPVYLLCAGAYVASDFSLIHAYPGKKFRFGYFPEKKIYGSGELERMKGQGKEVQLVWAGRLMPLKHPEFVVRLGEDLKKKGYSFHIHLIGSGEMEETVKQDIQNRGLEDKITMYGFLDPARVRERMEKSHIHLFTSNHLEGWGAVVNEAMNSGCAVVANREAGAVPYLIEHGKNGMIYSGGSYEEFLGAVCFLMEHGEERRKMGENACQTIVSLWNAQNAAEQCLRFYDNWLQGKVEPPPEGPFSTAPVVWPGRRRG</sequence>
<dbReference type="PATRIC" id="fig|1432052.4.peg.1585"/>
<dbReference type="EMBL" id="MEHD01000040">
    <property type="protein sequence ID" value="ODR49040.1"/>
    <property type="molecule type" value="Genomic_DNA"/>
</dbReference>
<organism evidence="2 4">
    <name type="scientific">Eisenbergiella tayi</name>
    <dbReference type="NCBI Taxonomy" id="1432052"/>
    <lineage>
        <taxon>Bacteria</taxon>
        <taxon>Bacillati</taxon>
        <taxon>Bacillota</taxon>
        <taxon>Clostridia</taxon>
        <taxon>Lachnospirales</taxon>
        <taxon>Lachnospiraceae</taxon>
        <taxon>Eisenbergiella</taxon>
    </lineage>
</organism>
<dbReference type="EC" id="2.4.1.301" evidence="2"/>
<evidence type="ECO:0000313" key="3">
    <source>
        <dbReference type="EMBL" id="ODR49040.1"/>
    </source>
</evidence>
<accession>A0A1E3AAT8</accession>
<gene>
    <name evidence="2" type="primary">kanE_1</name>
    <name evidence="2" type="ORF">BEI61_01410</name>
    <name evidence="3" type="ORF">BEI63_24645</name>
</gene>
<evidence type="ECO:0000259" key="1">
    <source>
        <dbReference type="Pfam" id="PF00534"/>
    </source>
</evidence>
<reference evidence="3 5" key="2">
    <citation type="submission" date="2016-08" db="EMBL/GenBank/DDBJ databases">
        <title>Characterization of Isolates of Eisenbergiella tayi Derived from Blood Cultures, Using Whole Genome Sequencing.</title>
        <authorList>
            <person name="Bernier A.-M."/>
            <person name="Burdz T."/>
            <person name="Wiebe D."/>
            <person name="Bernard K."/>
        </authorList>
    </citation>
    <scope>NUCLEOTIDE SEQUENCE [LARGE SCALE GENOMIC DNA]</scope>
    <source>
        <strain evidence="3 5">NML120146</strain>
    </source>
</reference>
<keyword evidence="2" id="KW-0328">Glycosyltransferase</keyword>
<dbReference type="PANTHER" id="PTHR45947:SF3">
    <property type="entry name" value="SULFOQUINOVOSYL TRANSFERASE SQD2"/>
    <property type="match status" value="1"/>
</dbReference>
<dbReference type="Proteomes" id="UP000094067">
    <property type="component" value="Unassembled WGS sequence"/>
</dbReference>
<dbReference type="Gene3D" id="3.40.50.2000">
    <property type="entry name" value="Glycogen Phosphorylase B"/>
    <property type="match status" value="2"/>
</dbReference>
<comment type="caution">
    <text evidence="2">The sequence shown here is derived from an EMBL/GenBank/DDBJ whole genome shotgun (WGS) entry which is preliminary data.</text>
</comment>
<dbReference type="EMBL" id="MCGH01000002">
    <property type="protein sequence ID" value="ODM05521.1"/>
    <property type="molecule type" value="Genomic_DNA"/>
</dbReference>